<name>A0A314Z7N6_PRUYE</name>
<proteinExistence type="predicted"/>
<keyword evidence="2" id="KW-1185">Reference proteome</keyword>
<reference evidence="1 2" key="1">
    <citation type="submission" date="2018-02" db="EMBL/GenBank/DDBJ databases">
        <title>Draft genome of wild Prunus yedoensis var. nudiflora.</title>
        <authorList>
            <person name="Baek S."/>
            <person name="Kim J.-H."/>
            <person name="Choi K."/>
            <person name="Kim G.-B."/>
            <person name="Cho A."/>
            <person name="Jang H."/>
            <person name="Shin C.-H."/>
            <person name="Yu H.-J."/>
            <person name="Mun J.-H."/>
        </authorList>
    </citation>
    <scope>NUCLEOTIDE SEQUENCE [LARGE SCALE GENOMIC DNA]</scope>
    <source>
        <strain evidence="2">cv. Jeju island</strain>
        <tissue evidence="1">Leaf</tissue>
    </source>
</reference>
<evidence type="ECO:0000313" key="1">
    <source>
        <dbReference type="EMBL" id="PQQ15299.1"/>
    </source>
</evidence>
<comment type="caution">
    <text evidence="1">The sequence shown here is derived from an EMBL/GenBank/DDBJ whole genome shotgun (WGS) entry which is preliminary data.</text>
</comment>
<organism evidence="1 2">
    <name type="scientific">Prunus yedoensis var. nudiflora</name>
    <dbReference type="NCBI Taxonomy" id="2094558"/>
    <lineage>
        <taxon>Eukaryota</taxon>
        <taxon>Viridiplantae</taxon>
        <taxon>Streptophyta</taxon>
        <taxon>Embryophyta</taxon>
        <taxon>Tracheophyta</taxon>
        <taxon>Spermatophyta</taxon>
        <taxon>Magnoliopsida</taxon>
        <taxon>eudicotyledons</taxon>
        <taxon>Gunneridae</taxon>
        <taxon>Pentapetalae</taxon>
        <taxon>rosids</taxon>
        <taxon>fabids</taxon>
        <taxon>Rosales</taxon>
        <taxon>Rosaceae</taxon>
        <taxon>Amygdaloideae</taxon>
        <taxon>Amygdaleae</taxon>
        <taxon>Prunus</taxon>
    </lineage>
</organism>
<dbReference type="EMBL" id="PJQY01000232">
    <property type="protein sequence ID" value="PQQ15299.1"/>
    <property type="molecule type" value="Genomic_DNA"/>
</dbReference>
<accession>A0A314Z7N6</accession>
<dbReference type="AlphaFoldDB" id="A0A314Z7N6"/>
<evidence type="ECO:0000313" key="2">
    <source>
        <dbReference type="Proteomes" id="UP000250321"/>
    </source>
</evidence>
<gene>
    <name evidence="1" type="ORF">Pyn_12698</name>
</gene>
<protein>
    <submittedName>
        <fullName evidence="1">Uncharacterized protein</fullName>
    </submittedName>
</protein>
<dbReference type="Proteomes" id="UP000250321">
    <property type="component" value="Unassembled WGS sequence"/>
</dbReference>
<sequence>MNGRPTSAPTWDPTSERVKKLQLEEEDGTKWVWEGGLLRGEVAVRKGVALDLGLGKRFGDAMVGRGVVVMV</sequence>